<evidence type="ECO:0000313" key="2">
    <source>
        <dbReference type="EMBL" id="KAJ9144364.1"/>
    </source>
</evidence>
<feature type="non-terminal residue" evidence="2">
    <location>
        <position position="104"/>
    </location>
</feature>
<organism evidence="2 3">
    <name type="scientific">Coniochaeta hoffmannii</name>
    <dbReference type="NCBI Taxonomy" id="91930"/>
    <lineage>
        <taxon>Eukaryota</taxon>
        <taxon>Fungi</taxon>
        <taxon>Dikarya</taxon>
        <taxon>Ascomycota</taxon>
        <taxon>Pezizomycotina</taxon>
        <taxon>Sordariomycetes</taxon>
        <taxon>Sordariomycetidae</taxon>
        <taxon>Coniochaetales</taxon>
        <taxon>Coniochaetaceae</taxon>
        <taxon>Coniochaeta</taxon>
    </lineage>
</organism>
<reference evidence="2" key="1">
    <citation type="submission" date="2022-07" db="EMBL/GenBank/DDBJ databases">
        <title>Fungi with potential for degradation of polypropylene.</title>
        <authorList>
            <person name="Gostincar C."/>
        </authorList>
    </citation>
    <scope>NUCLEOTIDE SEQUENCE</scope>
    <source>
        <strain evidence="2">EXF-13287</strain>
    </source>
</reference>
<feature type="transmembrane region" description="Helical" evidence="1">
    <location>
        <begin position="20"/>
        <end position="43"/>
    </location>
</feature>
<keyword evidence="1" id="KW-0472">Membrane</keyword>
<evidence type="ECO:0000313" key="3">
    <source>
        <dbReference type="Proteomes" id="UP001174691"/>
    </source>
</evidence>
<accession>A0AA38RQV1</accession>
<feature type="transmembrane region" description="Helical" evidence="1">
    <location>
        <begin position="55"/>
        <end position="76"/>
    </location>
</feature>
<dbReference type="EMBL" id="JANBVN010000100">
    <property type="protein sequence ID" value="KAJ9144364.1"/>
    <property type="molecule type" value="Genomic_DNA"/>
</dbReference>
<sequence length="104" mass="11573">MSRLFPRAPYAEDQPYYHTILAFHVLSRGFVIGAGVGALAYSARRLIRPSPSLSLLRSSGNGALVGTGLLAVALAGRMRGREEIEWRDRSYRLLWNRGQVEVDD</sequence>
<gene>
    <name evidence="2" type="ORF">NKR19_g6460</name>
</gene>
<keyword evidence="1" id="KW-1133">Transmembrane helix</keyword>
<dbReference type="AlphaFoldDB" id="A0AA38RQV1"/>
<keyword evidence="3" id="KW-1185">Reference proteome</keyword>
<keyword evidence="1" id="KW-0812">Transmembrane</keyword>
<proteinExistence type="predicted"/>
<evidence type="ECO:0000256" key="1">
    <source>
        <dbReference type="SAM" id="Phobius"/>
    </source>
</evidence>
<dbReference type="Proteomes" id="UP001174691">
    <property type="component" value="Unassembled WGS sequence"/>
</dbReference>
<name>A0AA38RQV1_9PEZI</name>
<comment type="caution">
    <text evidence="2">The sequence shown here is derived from an EMBL/GenBank/DDBJ whole genome shotgun (WGS) entry which is preliminary data.</text>
</comment>
<protein>
    <submittedName>
        <fullName evidence="2">Uncharacterized protein</fullName>
    </submittedName>
</protein>